<evidence type="ECO:0000256" key="1">
    <source>
        <dbReference type="ARBA" id="ARBA00006745"/>
    </source>
</evidence>
<dbReference type="Gene3D" id="3.20.20.140">
    <property type="entry name" value="Metal-dependent hydrolases"/>
    <property type="match status" value="1"/>
</dbReference>
<gene>
    <name evidence="4" type="ORF">GT347_07250</name>
</gene>
<keyword evidence="2 4" id="KW-0378">Hydrolase</keyword>
<keyword evidence="5" id="KW-1185">Reference proteome</keyword>
<proteinExistence type="inferred from homology"/>
<dbReference type="KEGG" id="xyk:GT347_07250"/>
<dbReference type="InterPro" id="IPR006680">
    <property type="entry name" value="Amidohydro-rel"/>
</dbReference>
<evidence type="ECO:0000259" key="3">
    <source>
        <dbReference type="Pfam" id="PF01979"/>
    </source>
</evidence>
<dbReference type="PANTHER" id="PTHR43794">
    <property type="entry name" value="AMINOHYDROLASE SSNA-RELATED"/>
    <property type="match status" value="1"/>
</dbReference>
<name>A0A857JBQ9_9BURK</name>
<protein>
    <submittedName>
        <fullName evidence="4">Amidohydrolase family protein</fullName>
    </submittedName>
</protein>
<dbReference type="Pfam" id="PF01979">
    <property type="entry name" value="Amidohydro_1"/>
    <property type="match status" value="1"/>
</dbReference>
<dbReference type="InterPro" id="IPR050287">
    <property type="entry name" value="MTA/SAH_deaminase"/>
</dbReference>
<dbReference type="AlphaFoldDB" id="A0A857JBQ9"/>
<accession>A0A857JBQ9</accession>
<dbReference type="GO" id="GO:0016810">
    <property type="term" value="F:hydrolase activity, acting on carbon-nitrogen (but not peptide) bonds"/>
    <property type="evidence" value="ECO:0007669"/>
    <property type="project" value="InterPro"/>
</dbReference>
<comment type="similarity">
    <text evidence="1">Belongs to the metallo-dependent hydrolases superfamily. ATZ/TRZ family.</text>
</comment>
<sequence length="504" mass="55890">MPTAIVRAAWLVTGIDESGQPEVLTDAAVAHADGRVLAVGEFAQLALQYPSAPVSHFPRHMLLPGFVNAHHHVGLTPLALGSADLPLELWFASRLGAREVDAYLDTLYGAFDMVASGITCVQHLYPRFAGGLEDLHAGCTRVLDAYRAVGMRVSFAYSLREQNRIVYGDDEAFCASLPGDVGEALRRHLRRFTLGLDEQLALHERLRADTRQDERIRIQYAPANLHWMSDEGLQRTLEHARAAGAPLHMHLLETPFQKEYARRRTGTTAVQHLHRLGALGPDMTLGHAVWLTPPDIELLAHSGSCVCHNCSSNARLRSGLAPVMALLRRGVPVAIGIDEAGINDDRDMLQEMRLVLRAHRRPGFDEREVPGCGEVLEMATRHGAATTAFRGEIGRLAPGLCFDAVAIDLRAATWPFQDDAVAPLDALLQRARREHVDTVFIHGEAVYAQGRFTRIDRDAVLADIAERLSRPLTPAEEQRRWLARETLPRVRSFYDDYPQPDRST</sequence>
<dbReference type="InterPro" id="IPR011059">
    <property type="entry name" value="Metal-dep_hydrolase_composite"/>
</dbReference>
<dbReference type="Proteomes" id="UP000464787">
    <property type="component" value="Chromosome"/>
</dbReference>
<evidence type="ECO:0000313" key="4">
    <source>
        <dbReference type="EMBL" id="QHJ01445.1"/>
    </source>
</evidence>
<reference evidence="4 5" key="1">
    <citation type="submission" date="2020-01" db="EMBL/GenBank/DDBJ databases">
        <title>Genome sequencing of strain KACC 21265.</title>
        <authorList>
            <person name="Heo J."/>
            <person name="Kim S.-J."/>
            <person name="Kim J.-S."/>
            <person name="Hong S.-B."/>
            <person name="Kwon S.-W."/>
        </authorList>
    </citation>
    <scope>NUCLEOTIDE SEQUENCE [LARGE SCALE GENOMIC DNA]</scope>
    <source>
        <strain evidence="4 5">KACC 21265</strain>
    </source>
</reference>
<organism evidence="4 5">
    <name type="scientific">Xylophilus rhododendri</name>
    <dbReference type="NCBI Taxonomy" id="2697032"/>
    <lineage>
        <taxon>Bacteria</taxon>
        <taxon>Pseudomonadati</taxon>
        <taxon>Pseudomonadota</taxon>
        <taxon>Betaproteobacteria</taxon>
        <taxon>Burkholderiales</taxon>
        <taxon>Xylophilus</taxon>
    </lineage>
</organism>
<dbReference type="InterPro" id="IPR032466">
    <property type="entry name" value="Metal_Hydrolase"/>
</dbReference>
<dbReference type="EMBL" id="CP047650">
    <property type="protein sequence ID" value="QHJ01445.1"/>
    <property type="molecule type" value="Genomic_DNA"/>
</dbReference>
<dbReference type="Gene3D" id="2.30.40.10">
    <property type="entry name" value="Urease, subunit C, domain 1"/>
    <property type="match status" value="1"/>
</dbReference>
<evidence type="ECO:0000256" key="2">
    <source>
        <dbReference type="ARBA" id="ARBA00022801"/>
    </source>
</evidence>
<feature type="domain" description="Amidohydrolase-related" evidence="3">
    <location>
        <begin position="61"/>
        <end position="446"/>
    </location>
</feature>
<dbReference type="PANTHER" id="PTHR43794:SF11">
    <property type="entry name" value="AMIDOHYDROLASE-RELATED DOMAIN-CONTAINING PROTEIN"/>
    <property type="match status" value="1"/>
</dbReference>
<evidence type="ECO:0000313" key="5">
    <source>
        <dbReference type="Proteomes" id="UP000464787"/>
    </source>
</evidence>
<dbReference type="SUPFAM" id="SSF51338">
    <property type="entry name" value="Composite domain of metallo-dependent hydrolases"/>
    <property type="match status" value="1"/>
</dbReference>
<dbReference type="SUPFAM" id="SSF51556">
    <property type="entry name" value="Metallo-dependent hydrolases"/>
    <property type="match status" value="1"/>
</dbReference>